<organism evidence="2 3">
    <name type="scientific">Tanacetum coccineum</name>
    <dbReference type="NCBI Taxonomy" id="301880"/>
    <lineage>
        <taxon>Eukaryota</taxon>
        <taxon>Viridiplantae</taxon>
        <taxon>Streptophyta</taxon>
        <taxon>Embryophyta</taxon>
        <taxon>Tracheophyta</taxon>
        <taxon>Spermatophyta</taxon>
        <taxon>Magnoliopsida</taxon>
        <taxon>eudicotyledons</taxon>
        <taxon>Gunneridae</taxon>
        <taxon>Pentapetalae</taxon>
        <taxon>asterids</taxon>
        <taxon>campanulids</taxon>
        <taxon>Asterales</taxon>
        <taxon>Asteraceae</taxon>
        <taxon>Asteroideae</taxon>
        <taxon>Anthemideae</taxon>
        <taxon>Anthemidinae</taxon>
        <taxon>Tanacetum</taxon>
    </lineage>
</organism>
<comment type="caution">
    <text evidence="2">The sequence shown here is derived from an EMBL/GenBank/DDBJ whole genome shotgun (WGS) entry which is preliminary data.</text>
</comment>
<reference evidence="2" key="1">
    <citation type="journal article" date="2022" name="Int. J. Mol. Sci.">
        <title>Draft Genome of Tanacetum Coccineum: Genomic Comparison of Closely Related Tanacetum-Family Plants.</title>
        <authorList>
            <person name="Yamashiro T."/>
            <person name="Shiraishi A."/>
            <person name="Nakayama K."/>
            <person name="Satake H."/>
        </authorList>
    </citation>
    <scope>NUCLEOTIDE SEQUENCE</scope>
</reference>
<proteinExistence type="predicted"/>
<feature type="region of interest" description="Disordered" evidence="1">
    <location>
        <begin position="16"/>
        <end position="43"/>
    </location>
</feature>
<name>A0ABQ4YD68_9ASTR</name>
<reference evidence="2" key="2">
    <citation type="submission" date="2022-01" db="EMBL/GenBank/DDBJ databases">
        <authorList>
            <person name="Yamashiro T."/>
            <person name="Shiraishi A."/>
            <person name="Satake H."/>
            <person name="Nakayama K."/>
        </authorList>
    </citation>
    <scope>NUCLEOTIDE SEQUENCE</scope>
</reference>
<protein>
    <submittedName>
        <fullName evidence="2">Uncharacterized protein</fullName>
    </submittedName>
</protein>
<feature type="compositionally biased region" description="Polar residues" evidence="1">
    <location>
        <begin position="33"/>
        <end position="43"/>
    </location>
</feature>
<accession>A0ABQ4YD68</accession>
<evidence type="ECO:0000313" key="3">
    <source>
        <dbReference type="Proteomes" id="UP001151760"/>
    </source>
</evidence>
<keyword evidence="3" id="KW-1185">Reference proteome</keyword>
<evidence type="ECO:0000313" key="2">
    <source>
        <dbReference type="EMBL" id="GJS74862.1"/>
    </source>
</evidence>
<dbReference type="EMBL" id="BQNB010010261">
    <property type="protein sequence ID" value="GJS74862.1"/>
    <property type="molecule type" value="Genomic_DNA"/>
</dbReference>
<feature type="compositionally biased region" description="Low complexity" evidence="1">
    <location>
        <begin position="209"/>
        <end position="223"/>
    </location>
</feature>
<evidence type="ECO:0000256" key="1">
    <source>
        <dbReference type="SAM" id="MobiDB-lite"/>
    </source>
</evidence>
<dbReference type="Proteomes" id="UP001151760">
    <property type="component" value="Unassembled WGS sequence"/>
</dbReference>
<feature type="region of interest" description="Disordered" evidence="1">
    <location>
        <begin position="199"/>
        <end position="223"/>
    </location>
</feature>
<sequence length="223" mass="24916">MSVRPTWRKKLNHCNSSNEVDVNLPTPIPKPQSPINEPTTNSNHVSLQSHSLLLSDSLCIIITNVGQASIPPSINHSQTQPLFPHLLINPHVASVLHAQTPPSPQGDNHTQPPLPPSLCREMLMIDIHQFQDLSNLLAMHLSQHNTSSSPYSPNLPYTINLDQVEQHVGYCPCCIYTQKQFLTLSEDINWIEFLLTRPQPPPQIQRDYPPTTTSTLNSPPTTN</sequence>
<gene>
    <name evidence="2" type="ORF">Tco_0707703</name>
</gene>